<dbReference type="GO" id="GO:0016491">
    <property type="term" value="F:oxidoreductase activity"/>
    <property type="evidence" value="ECO:0007669"/>
    <property type="project" value="UniProtKB-KW"/>
</dbReference>
<dbReference type="CDD" id="cd08267">
    <property type="entry name" value="MDR1"/>
    <property type="match status" value="1"/>
</dbReference>
<name>A0A171DHB0_9ACTN</name>
<dbReference type="InterPro" id="IPR020843">
    <property type="entry name" value="ER"/>
</dbReference>
<dbReference type="InterPro" id="IPR036291">
    <property type="entry name" value="NAD(P)-bd_dom_sf"/>
</dbReference>
<dbReference type="AlphaFoldDB" id="A0A171DHB0"/>
<dbReference type="Pfam" id="PF13602">
    <property type="entry name" value="ADH_zinc_N_2"/>
    <property type="match status" value="1"/>
</dbReference>
<dbReference type="Proteomes" id="UP000077701">
    <property type="component" value="Unassembled WGS sequence"/>
</dbReference>
<dbReference type="InterPro" id="IPR050700">
    <property type="entry name" value="YIM1/Zinc_Alcohol_DH_Fams"/>
</dbReference>
<sequence>MTTMTTTMRAMFRDAYCPPDRLELRDVGRPVAGPGDVLVRVRAAGVDQGTWQLVTGLPYLIRLAGFGLLRPKVPVPGLDVAGTVEAVGERVTRFRPGDEVFGTCDGALAEYACAPQARLAPKPANLTFEQAAAVPTSAFAALQGLRDAGGIRAGQRVLVIGAGGGVGTFAVQLARAFGAHVTGVCSTAKTGLVRSIGADEVVDHTREDVADGSRRYDLVLDTGGHRSLSRLRRLLTPRGTLVIVGSGGSGRGGGRWTQGAGRQLRAVMLSPFVGQNLRGLMSTGREEDLRLLGELLESGKITPVVDRTYPLGELPEALLHLRSGRAAGKVVVTV</sequence>
<protein>
    <submittedName>
        <fullName evidence="3">NADPH:quinone reductase</fullName>
    </submittedName>
</protein>
<dbReference type="Gene3D" id="3.40.50.720">
    <property type="entry name" value="NAD(P)-binding Rossmann-like Domain"/>
    <property type="match status" value="1"/>
</dbReference>
<dbReference type="InterPro" id="IPR002364">
    <property type="entry name" value="Quin_OxRdtase/zeta-crystal_CS"/>
</dbReference>
<dbReference type="EMBL" id="BDCX01000010">
    <property type="protein sequence ID" value="GAT68479.1"/>
    <property type="molecule type" value="Genomic_DNA"/>
</dbReference>
<dbReference type="InterPro" id="IPR011032">
    <property type="entry name" value="GroES-like_sf"/>
</dbReference>
<accession>A0A171DHB0</accession>
<dbReference type="Gene3D" id="3.90.180.10">
    <property type="entry name" value="Medium-chain alcohol dehydrogenases, catalytic domain"/>
    <property type="match status" value="1"/>
</dbReference>
<evidence type="ECO:0000313" key="4">
    <source>
        <dbReference type="Proteomes" id="UP000077701"/>
    </source>
</evidence>
<dbReference type="SUPFAM" id="SSF50129">
    <property type="entry name" value="GroES-like"/>
    <property type="match status" value="1"/>
</dbReference>
<dbReference type="PROSITE" id="PS01162">
    <property type="entry name" value="QOR_ZETA_CRYSTAL"/>
    <property type="match status" value="1"/>
</dbReference>
<dbReference type="InterPro" id="IPR013154">
    <property type="entry name" value="ADH-like_N"/>
</dbReference>
<reference evidence="4" key="2">
    <citation type="submission" date="2016-04" db="EMBL/GenBank/DDBJ databases">
        <title>Planomonospora sphaerica JCM9374 whole genome shotgun sequence.</title>
        <authorList>
            <person name="Suzuki T."/>
            <person name="Dohra H."/>
            <person name="Kodani S."/>
        </authorList>
    </citation>
    <scope>NUCLEOTIDE SEQUENCE [LARGE SCALE GENOMIC DNA]</scope>
    <source>
        <strain evidence="4">JCM 9374</strain>
    </source>
</reference>
<keyword evidence="1" id="KW-0560">Oxidoreductase</keyword>
<feature type="domain" description="Enoyl reductase (ER)" evidence="2">
    <location>
        <begin position="19"/>
        <end position="332"/>
    </location>
</feature>
<dbReference type="SMART" id="SM00829">
    <property type="entry name" value="PKS_ER"/>
    <property type="match status" value="1"/>
</dbReference>
<evidence type="ECO:0000313" key="3">
    <source>
        <dbReference type="EMBL" id="GAT68479.1"/>
    </source>
</evidence>
<gene>
    <name evidence="3" type="ORF">PS9374_04144</name>
</gene>
<dbReference type="PANTHER" id="PTHR11695">
    <property type="entry name" value="ALCOHOL DEHYDROGENASE RELATED"/>
    <property type="match status" value="1"/>
</dbReference>
<dbReference type="GO" id="GO:0008270">
    <property type="term" value="F:zinc ion binding"/>
    <property type="evidence" value="ECO:0007669"/>
    <property type="project" value="InterPro"/>
</dbReference>
<keyword evidence="4" id="KW-1185">Reference proteome</keyword>
<proteinExistence type="predicted"/>
<evidence type="ECO:0000256" key="1">
    <source>
        <dbReference type="ARBA" id="ARBA00023002"/>
    </source>
</evidence>
<dbReference type="SUPFAM" id="SSF51735">
    <property type="entry name" value="NAD(P)-binding Rossmann-fold domains"/>
    <property type="match status" value="1"/>
</dbReference>
<reference evidence="3 4" key="1">
    <citation type="journal article" date="2016" name="Genome Announc.">
        <title>Draft Genome Sequence of Planomonospora sphaerica JCM9374, a Rare Actinomycete.</title>
        <authorList>
            <person name="Dohra H."/>
            <person name="Suzuki T."/>
            <person name="Inoue Y."/>
            <person name="Kodani S."/>
        </authorList>
    </citation>
    <scope>NUCLEOTIDE SEQUENCE [LARGE SCALE GENOMIC DNA]</scope>
    <source>
        <strain evidence="3 4">JCM 9374</strain>
    </source>
</reference>
<evidence type="ECO:0000259" key="2">
    <source>
        <dbReference type="SMART" id="SM00829"/>
    </source>
</evidence>
<dbReference type="STRING" id="161355.PS9374_04144"/>
<comment type="caution">
    <text evidence="3">The sequence shown here is derived from an EMBL/GenBank/DDBJ whole genome shotgun (WGS) entry which is preliminary data.</text>
</comment>
<dbReference type="Pfam" id="PF08240">
    <property type="entry name" value="ADH_N"/>
    <property type="match status" value="1"/>
</dbReference>
<dbReference type="PANTHER" id="PTHR11695:SF294">
    <property type="entry name" value="RETICULON-4-INTERACTING PROTEIN 1, MITOCHONDRIAL"/>
    <property type="match status" value="1"/>
</dbReference>
<organism evidence="3 4">
    <name type="scientific">Planomonospora sphaerica</name>
    <dbReference type="NCBI Taxonomy" id="161355"/>
    <lineage>
        <taxon>Bacteria</taxon>
        <taxon>Bacillati</taxon>
        <taxon>Actinomycetota</taxon>
        <taxon>Actinomycetes</taxon>
        <taxon>Streptosporangiales</taxon>
        <taxon>Streptosporangiaceae</taxon>
        <taxon>Planomonospora</taxon>
    </lineage>
</organism>